<evidence type="ECO:0000256" key="3">
    <source>
        <dbReference type="ARBA" id="ARBA00022692"/>
    </source>
</evidence>
<feature type="domain" description="ABC3 transporter permease C-terminal" evidence="7">
    <location>
        <begin position="341"/>
        <end position="468"/>
    </location>
</feature>
<evidence type="ECO:0000256" key="6">
    <source>
        <dbReference type="SAM" id="Phobius"/>
    </source>
</evidence>
<feature type="transmembrane region" description="Helical" evidence="6">
    <location>
        <begin position="195"/>
        <end position="217"/>
    </location>
</feature>
<sequence length="482" mass="49313">MLLRLALAGTRTDRLRVVLTVLTAALAATVLLVAATVLAIDAAQPQYQVLLLNHLDLRQMTGAILAVVCMPVLALAAQAGRIGAPGRARRLAALRLAGASPRQVTTITAAETGVASALGGVIGLAVYLASRVALHRQDNDRLWLPTDVLPSPGVLALIVLGLPVAAALVAAVLLRRVHESPLDVARAVEPARPKPWPLVLIVAGLAAYVCVGVSFGGSWPEPAPLFAGGIAAAAGLVFSMAWLSDRGGRLLHRLGQGPAALLAARRLQADPWTGSRTVGVLVVCAWVAGAAGALRAFAQAKLAAEGEPQSWVHEFTGNVIIVPNASDDFFNSTVKLVDVAVGGAALIAAAGVLLGLLEAVAARRRVFASLTATGVSRGVLVRAVLWQALVPVAVTLPGAVVLGAAMAWLALPDITEGKVTMCIPADCSDGMVSEPVGSIAWFADWTEVAAVSGAGLIVVALLAVVAGATLRARTDLEALRVG</sequence>
<dbReference type="InterPro" id="IPR003838">
    <property type="entry name" value="ABC3_permease_C"/>
</dbReference>
<name>A0A8J3JVT2_9ACTN</name>
<evidence type="ECO:0000259" key="7">
    <source>
        <dbReference type="Pfam" id="PF02687"/>
    </source>
</evidence>
<dbReference type="GO" id="GO:0005886">
    <property type="term" value="C:plasma membrane"/>
    <property type="evidence" value="ECO:0007669"/>
    <property type="project" value="UniProtKB-SubCell"/>
</dbReference>
<reference evidence="8 9" key="1">
    <citation type="submission" date="2021-01" db="EMBL/GenBank/DDBJ databases">
        <title>Whole genome shotgun sequence of Catellatospora chokoriensis NBRC 107358.</title>
        <authorList>
            <person name="Komaki H."/>
            <person name="Tamura T."/>
        </authorList>
    </citation>
    <scope>NUCLEOTIDE SEQUENCE [LARGE SCALE GENOMIC DNA]</scope>
    <source>
        <strain evidence="8 9">NBRC 107358</strain>
    </source>
</reference>
<dbReference type="AlphaFoldDB" id="A0A8J3JVT2"/>
<gene>
    <name evidence="8" type="ORF">Cch02nite_28580</name>
</gene>
<keyword evidence="9" id="KW-1185">Reference proteome</keyword>
<proteinExistence type="predicted"/>
<feature type="transmembrane region" description="Helical" evidence="6">
    <location>
        <begin position="278"/>
        <end position="298"/>
    </location>
</feature>
<feature type="transmembrane region" description="Helical" evidence="6">
    <location>
        <begin position="383"/>
        <end position="411"/>
    </location>
</feature>
<accession>A0A8J3JVT2</accession>
<comment type="caution">
    <text evidence="8">The sequence shown here is derived from an EMBL/GenBank/DDBJ whole genome shotgun (WGS) entry which is preliminary data.</text>
</comment>
<evidence type="ECO:0000256" key="1">
    <source>
        <dbReference type="ARBA" id="ARBA00004651"/>
    </source>
</evidence>
<keyword evidence="5 6" id="KW-0472">Membrane</keyword>
<comment type="subcellular location">
    <subcellularLocation>
        <location evidence="1">Cell membrane</location>
        <topology evidence="1">Multi-pass membrane protein</topology>
    </subcellularLocation>
</comment>
<evidence type="ECO:0000313" key="8">
    <source>
        <dbReference type="EMBL" id="GIF89414.1"/>
    </source>
</evidence>
<dbReference type="EMBL" id="BONG01000015">
    <property type="protein sequence ID" value="GIF89414.1"/>
    <property type="molecule type" value="Genomic_DNA"/>
</dbReference>
<keyword evidence="4 6" id="KW-1133">Transmembrane helix</keyword>
<keyword evidence="3 6" id="KW-0812">Transmembrane</keyword>
<dbReference type="Proteomes" id="UP000619293">
    <property type="component" value="Unassembled WGS sequence"/>
</dbReference>
<feature type="transmembrane region" description="Helical" evidence="6">
    <location>
        <begin position="149"/>
        <end position="174"/>
    </location>
</feature>
<feature type="transmembrane region" description="Helical" evidence="6">
    <location>
        <begin position="223"/>
        <end position="243"/>
    </location>
</feature>
<dbReference type="Pfam" id="PF02687">
    <property type="entry name" value="FtsX"/>
    <property type="match status" value="2"/>
</dbReference>
<protein>
    <recommendedName>
        <fullName evidence="7">ABC3 transporter permease C-terminal domain-containing protein</fullName>
    </recommendedName>
</protein>
<feature type="transmembrane region" description="Helical" evidence="6">
    <location>
        <begin position="448"/>
        <end position="470"/>
    </location>
</feature>
<evidence type="ECO:0000256" key="4">
    <source>
        <dbReference type="ARBA" id="ARBA00022989"/>
    </source>
</evidence>
<keyword evidence="2" id="KW-1003">Cell membrane</keyword>
<evidence type="ECO:0000256" key="2">
    <source>
        <dbReference type="ARBA" id="ARBA00022475"/>
    </source>
</evidence>
<feature type="transmembrane region" description="Helical" evidence="6">
    <location>
        <begin position="63"/>
        <end position="84"/>
    </location>
</feature>
<organism evidence="8 9">
    <name type="scientific">Catellatospora chokoriensis</name>
    <dbReference type="NCBI Taxonomy" id="310353"/>
    <lineage>
        <taxon>Bacteria</taxon>
        <taxon>Bacillati</taxon>
        <taxon>Actinomycetota</taxon>
        <taxon>Actinomycetes</taxon>
        <taxon>Micromonosporales</taxon>
        <taxon>Micromonosporaceae</taxon>
        <taxon>Catellatospora</taxon>
    </lineage>
</organism>
<evidence type="ECO:0000313" key="9">
    <source>
        <dbReference type="Proteomes" id="UP000619293"/>
    </source>
</evidence>
<feature type="transmembrane region" description="Helical" evidence="6">
    <location>
        <begin position="339"/>
        <end position="362"/>
    </location>
</feature>
<feature type="domain" description="ABC3 transporter permease C-terminal" evidence="7">
    <location>
        <begin position="72"/>
        <end position="176"/>
    </location>
</feature>
<evidence type="ECO:0000256" key="5">
    <source>
        <dbReference type="ARBA" id="ARBA00023136"/>
    </source>
</evidence>
<feature type="transmembrane region" description="Helical" evidence="6">
    <location>
        <begin position="104"/>
        <end position="129"/>
    </location>
</feature>